<reference evidence="3 4" key="1">
    <citation type="submission" date="2018-11" db="EMBL/GenBank/DDBJ databases">
        <title>Genome sequence of Saitozyma podzolica DSM 27192.</title>
        <authorList>
            <person name="Aliyu H."/>
            <person name="Gorte O."/>
            <person name="Ochsenreither K."/>
        </authorList>
    </citation>
    <scope>NUCLEOTIDE SEQUENCE [LARGE SCALE GENOMIC DNA]</scope>
    <source>
        <strain evidence="3 4">DSM 27192</strain>
    </source>
</reference>
<feature type="region of interest" description="Disordered" evidence="2">
    <location>
        <begin position="1"/>
        <end position="36"/>
    </location>
</feature>
<protein>
    <submittedName>
        <fullName evidence="3">Uncharacterized protein</fullName>
    </submittedName>
</protein>
<comment type="caution">
    <text evidence="3">The sequence shown here is derived from an EMBL/GenBank/DDBJ whole genome shotgun (WGS) entry which is preliminary data.</text>
</comment>
<keyword evidence="4" id="KW-1185">Reference proteome</keyword>
<proteinExistence type="predicted"/>
<accession>A0A427YJU8</accession>
<evidence type="ECO:0000313" key="3">
    <source>
        <dbReference type="EMBL" id="RSH91353.1"/>
    </source>
</evidence>
<evidence type="ECO:0000256" key="1">
    <source>
        <dbReference type="SAM" id="Coils"/>
    </source>
</evidence>
<feature type="compositionally biased region" description="Gly residues" evidence="2">
    <location>
        <begin position="26"/>
        <end position="36"/>
    </location>
</feature>
<dbReference type="AlphaFoldDB" id="A0A427YJU8"/>
<dbReference type="EMBL" id="RSCD01000008">
    <property type="protein sequence ID" value="RSH91353.1"/>
    <property type="molecule type" value="Genomic_DNA"/>
</dbReference>
<keyword evidence="1" id="KW-0175">Coiled coil</keyword>
<dbReference type="OrthoDB" id="2563848at2759"/>
<sequence>MDRRFELSGGAGTGRDAGRPIPSSGSGSGSGFGLGGPNPDSNILSAFGLRSLGWLHSTLWHPAYCPEFRPLTPFALPNLPAARNSVSSLMDAVVGPASHSRSQHATVPPSVSNPSPPSRRTPSSLSHGDSESWDVLSDASLRLNEGGSDEAVVQELQQKVDKRRSQLPQLETQLAALEAKIKAAEERLAAAQAASGGQGGTQARS</sequence>
<organism evidence="3 4">
    <name type="scientific">Saitozyma podzolica</name>
    <dbReference type="NCBI Taxonomy" id="1890683"/>
    <lineage>
        <taxon>Eukaryota</taxon>
        <taxon>Fungi</taxon>
        <taxon>Dikarya</taxon>
        <taxon>Basidiomycota</taxon>
        <taxon>Agaricomycotina</taxon>
        <taxon>Tremellomycetes</taxon>
        <taxon>Tremellales</taxon>
        <taxon>Trimorphomycetaceae</taxon>
        <taxon>Saitozyma</taxon>
    </lineage>
</organism>
<feature type="region of interest" description="Disordered" evidence="2">
    <location>
        <begin position="94"/>
        <end position="131"/>
    </location>
</feature>
<gene>
    <name evidence="3" type="ORF">EHS25_009652</name>
</gene>
<evidence type="ECO:0000256" key="2">
    <source>
        <dbReference type="SAM" id="MobiDB-lite"/>
    </source>
</evidence>
<name>A0A427YJU8_9TREE</name>
<feature type="coiled-coil region" evidence="1">
    <location>
        <begin position="153"/>
        <end position="194"/>
    </location>
</feature>
<dbReference type="Proteomes" id="UP000279259">
    <property type="component" value="Unassembled WGS sequence"/>
</dbReference>
<evidence type="ECO:0000313" key="4">
    <source>
        <dbReference type="Proteomes" id="UP000279259"/>
    </source>
</evidence>